<name>A0A367LC56_9HYPO</name>
<proteinExistence type="predicted"/>
<reference evidence="2 3" key="1">
    <citation type="journal article" date="2015" name="BMC Genomics">
        <title>Insights from the genome of Ophiocordyceps polyrhachis-furcata to pathogenicity and host specificity in insect fungi.</title>
        <authorList>
            <person name="Wichadakul D."/>
            <person name="Kobmoo N."/>
            <person name="Ingsriswang S."/>
            <person name="Tangphatsornruang S."/>
            <person name="Chantasingh D."/>
            <person name="Luangsa-ard J.J."/>
            <person name="Eurwilaichitr L."/>
        </authorList>
    </citation>
    <scope>NUCLEOTIDE SEQUENCE [LARGE SCALE GENOMIC DNA]</scope>
    <source>
        <strain evidence="2 3">BCC 54312</strain>
    </source>
</reference>
<evidence type="ECO:0000256" key="1">
    <source>
        <dbReference type="SAM" id="MobiDB-lite"/>
    </source>
</evidence>
<dbReference type="EMBL" id="LKCN02000007">
    <property type="protein sequence ID" value="RCI12013.1"/>
    <property type="molecule type" value="Genomic_DNA"/>
</dbReference>
<dbReference type="Proteomes" id="UP000253664">
    <property type="component" value="Unassembled WGS sequence"/>
</dbReference>
<sequence length="105" mass="11943">MPRRMRGNHGRRAPLSRSPDTRLRHLTYKDDVVVASKQEKTMRHKEPHKFVTGHLRTQPQHTIFGIHQGLAVPAPSSVYLHLLTVLQTGPHRPVSRQDHGGFGAY</sequence>
<evidence type="ECO:0000313" key="2">
    <source>
        <dbReference type="EMBL" id="RCI12013.1"/>
    </source>
</evidence>
<keyword evidence="3" id="KW-1185">Reference proteome</keyword>
<dbReference type="AlphaFoldDB" id="A0A367LC56"/>
<organism evidence="2 3">
    <name type="scientific">Ophiocordyceps polyrhachis-furcata BCC 54312</name>
    <dbReference type="NCBI Taxonomy" id="1330021"/>
    <lineage>
        <taxon>Eukaryota</taxon>
        <taxon>Fungi</taxon>
        <taxon>Dikarya</taxon>
        <taxon>Ascomycota</taxon>
        <taxon>Pezizomycotina</taxon>
        <taxon>Sordariomycetes</taxon>
        <taxon>Hypocreomycetidae</taxon>
        <taxon>Hypocreales</taxon>
        <taxon>Ophiocordycipitaceae</taxon>
        <taxon>Ophiocordyceps</taxon>
    </lineage>
</organism>
<comment type="caution">
    <text evidence="2">The sequence shown here is derived from an EMBL/GenBank/DDBJ whole genome shotgun (WGS) entry which is preliminary data.</text>
</comment>
<gene>
    <name evidence="2" type="ORF">L249_0674</name>
</gene>
<feature type="compositionally biased region" description="Basic residues" evidence="1">
    <location>
        <begin position="1"/>
        <end position="14"/>
    </location>
</feature>
<evidence type="ECO:0000313" key="3">
    <source>
        <dbReference type="Proteomes" id="UP000253664"/>
    </source>
</evidence>
<protein>
    <submittedName>
        <fullName evidence="2">Uncharacterized protein</fullName>
    </submittedName>
</protein>
<feature type="region of interest" description="Disordered" evidence="1">
    <location>
        <begin position="1"/>
        <end position="20"/>
    </location>
</feature>
<accession>A0A367LC56</accession>